<reference evidence="7" key="1">
    <citation type="submission" date="2022-11" db="EMBL/GenBank/DDBJ databases">
        <authorList>
            <person name="Kikuchi T."/>
        </authorList>
    </citation>
    <scope>NUCLEOTIDE SEQUENCE</scope>
    <source>
        <strain evidence="7">PS1010</strain>
    </source>
</reference>
<dbReference type="InterPro" id="IPR018817">
    <property type="entry name" value="7TM_GPCR_serpentine_rcpt_Srz"/>
</dbReference>
<feature type="transmembrane region" description="Helical" evidence="5">
    <location>
        <begin position="244"/>
        <end position="267"/>
    </location>
</feature>
<keyword evidence="3 5" id="KW-1133">Transmembrane helix</keyword>
<dbReference type="EMBL" id="CANHGI010000005">
    <property type="protein sequence ID" value="CAI5450522.1"/>
    <property type="molecule type" value="Genomic_DNA"/>
</dbReference>
<feature type="domain" description="G-protein coupled receptors family 1 profile" evidence="6">
    <location>
        <begin position="1"/>
        <end position="260"/>
    </location>
</feature>
<dbReference type="Pfam" id="PF10325">
    <property type="entry name" value="7TM_GPCR_Srz"/>
    <property type="match status" value="1"/>
</dbReference>
<feature type="transmembrane region" description="Helical" evidence="5">
    <location>
        <begin position="122"/>
        <end position="142"/>
    </location>
</feature>
<feature type="transmembrane region" description="Helical" evidence="5">
    <location>
        <begin position="59"/>
        <end position="78"/>
    </location>
</feature>
<name>A0A9P1N7D3_9PELO</name>
<sequence length="315" mass="36813">MFPLFIHFTKINRERDKECSIFPITNHLYYITIISQVMILVTVCSMLSMILFNLFTSSVPNYIPVFTFITGSLVYAFNQIVVPIQNFLIFLLAFQRFIIYFYPRSEKFIIPGPKAFKCLLLWLYLISISGNFIYICFIAKCIDEFLKTHIYTCPKIYSTINSAIYISLDFLVIFSSIFYICIFISVRKVTRNSSSLMKTRLEKAILYQTLTLIIVKLLCFPMLYVSLAFLYIVELTLNSLMNAIYYPLFFIDVLTTPIVFQITYLFCNKTNLETLLKMNFRKLKTWMTICCGSPTNIVGNYHNMYSMSNAVTLSY</sequence>
<dbReference type="PANTHER" id="PTHR31720:SF12">
    <property type="entry name" value="SERPENTINE RECEPTOR, CLASS T-RELATED"/>
    <property type="match status" value="1"/>
</dbReference>
<organism evidence="7 8">
    <name type="scientific">Caenorhabditis angaria</name>
    <dbReference type="NCBI Taxonomy" id="860376"/>
    <lineage>
        <taxon>Eukaryota</taxon>
        <taxon>Metazoa</taxon>
        <taxon>Ecdysozoa</taxon>
        <taxon>Nematoda</taxon>
        <taxon>Chromadorea</taxon>
        <taxon>Rhabditida</taxon>
        <taxon>Rhabditina</taxon>
        <taxon>Rhabditomorpha</taxon>
        <taxon>Rhabditoidea</taxon>
        <taxon>Rhabditidae</taxon>
        <taxon>Peloderinae</taxon>
        <taxon>Caenorhabditis</taxon>
    </lineage>
</organism>
<dbReference type="Proteomes" id="UP001152747">
    <property type="component" value="Unassembled WGS sequence"/>
</dbReference>
<evidence type="ECO:0000256" key="4">
    <source>
        <dbReference type="ARBA" id="ARBA00023136"/>
    </source>
</evidence>
<feature type="transmembrane region" description="Helical" evidence="5">
    <location>
        <begin position="28"/>
        <end position="52"/>
    </location>
</feature>
<feature type="transmembrane region" description="Helical" evidence="5">
    <location>
        <begin position="162"/>
        <end position="184"/>
    </location>
</feature>
<comment type="caution">
    <text evidence="7">The sequence shown here is derived from an EMBL/GenBank/DDBJ whole genome shotgun (WGS) entry which is preliminary data.</text>
</comment>
<feature type="transmembrane region" description="Helical" evidence="5">
    <location>
        <begin position="84"/>
        <end position="102"/>
    </location>
</feature>
<protein>
    <recommendedName>
        <fullName evidence="6">G-protein coupled receptors family 1 profile domain-containing protein</fullName>
    </recommendedName>
</protein>
<dbReference type="InterPro" id="IPR017452">
    <property type="entry name" value="GPCR_Rhodpsn_7TM"/>
</dbReference>
<keyword evidence="8" id="KW-1185">Reference proteome</keyword>
<dbReference type="PROSITE" id="PS50262">
    <property type="entry name" value="G_PROTEIN_RECEP_F1_2"/>
    <property type="match status" value="1"/>
</dbReference>
<evidence type="ECO:0000256" key="2">
    <source>
        <dbReference type="ARBA" id="ARBA00022692"/>
    </source>
</evidence>
<dbReference type="OrthoDB" id="10657002at2759"/>
<dbReference type="PANTHER" id="PTHR31720">
    <property type="entry name" value="SERPENTINE RECEPTOR, CLASS Z-RELATED"/>
    <property type="match status" value="1"/>
</dbReference>
<accession>A0A9P1N7D3</accession>
<keyword evidence="4 5" id="KW-0472">Membrane</keyword>
<proteinExistence type="predicted"/>
<evidence type="ECO:0000256" key="5">
    <source>
        <dbReference type="SAM" id="Phobius"/>
    </source>
</evidence>
<gene>
    <name evidence="7" type="ORF">CAMP_LOCUS13159</name>
</gene>
<keyword evidence="2 5" id="KW-0812">Transmembrane</keyword>
<dbReference type="AlphaFoldDB" id="A0A9P1N7D3"/>
<dbReference type="GO" id="GO:0016020">
    <property type="term" value="C:membrane"/>
    <property type="evidence" value="ECO:0007669"/>
    <property type="project" value="UniProtKB-SubCell"/>
</dbReference>
<evidence type="ECO:0000313" key="7">
    <source>
        <dbReference type="EMBL" id="CAI5450522.1"/>
    </source>
</evidence>
<evidence type="ECO:0000259" key="6">
    <source>
        <dbReference type="PROSITE" id="PS50262"/>
    </source>
</evidence>
<comment type="subcellular location">
    <subcellularLocation>
        <location evidence="1">Membrane</location>
    </subcellularLocation>
</comment>
<evidence type="ECO:0000313" key="8">
    <source>
        <dbReference type="Proteomes" id="UP001152747"/>
    </source>
</evidence>
<feature type="transmembrane region" description="Helical" evidence="5">
    <location>
        <begin position="205"/>
        <end position="232"/>
    </location>
</feature>
<evidence type="ECO:0000256" key="1">
    <source>
        <dbReference type="ARBA" id="ARBA00004370"/>
    </source>
</evidence>
<evidence type="ECO:0000256" key="3">
    <source>
        <dbReference type="ARBA" id="ARBA00022989"/>
    </source>
</evidence>